<protein>
    <submittedName>
        <fullName evidence="2">Uncharacterized protein</fullName>
    </submittedName>
</protein>
<comment type="caution">
    <text evidence="2">The sequence shown here is derived from an EMBL/GenBank/DDBJ whole genome shotgun (WGS) entry which is preliminary data.</text>
</comment>
<keyword evidence="3" id="KW-1185">Reference proteome</keyword>
<evidence type="ECO:0000313" key="2">
    <source>
        <dbReference type="EMBL" id="CAE7876123.1"/>
    </source>
</evidence>
<dbReference type="EMBL" id="CAJNJA010062254">
    <property type="protein sequence ID" value="CAE7876123.1"/>
    <property type="molecule type" value="Genomic_DNA"/>
</dbReference>
<evidence type="ECO:0000313" key="3">
    <source>
        <dbReference type="Proteomes" id="UP000601435"/>
    </source>
</evidence>
<name>A0A813APY9_9DINO</name>
<dbReference type="Proteomes" id="UP000601435">
    <property type="component" value="Unassembled WGS sequence"/>
</dbReference>
<reference evidence="2" key="1">
    <citation type="submission" date="2021-02" db="EMBL/GenBank/DDBJ databases">
        <authorList>
            <person name="Dougan E. K."/>
            <person name="Rhodes N."/>
            <person name="Thang M."/>
            <person name="Chan C."/>
        </authorList>
    </citation>
    <scope>NUCLEOTIDE SEQUENCE</scope>
</reference>
<evidence type="ECO:0000256" key="1">
    <source>
        <dbReference type="SAM" id="MobiDB-lite"/>
    </source>
</evidence>
<organism evidence="2 3">
    <name type="scientific">Symbiodinium necroappetens</name>
    <dbReference type="NCBI Taxonomy" id="1628268"/>
    <lineage>
        <taxon>Eukaryota</taxon>
        <taxon>Sar</taxon>
        <taxon>Alveolata</taxon>
        <taxon>Dinophyceae</taxon>
        <taxon>Suessiales</taxon>
        <taxon>Symbiodiniaceae</taxon>
        <taxon>Symbiodinium</taxon>
    </lineage>
</organism>
<gene>
    <name evidence="2" type="ORF">SNEC2469_LOCUS28541</name>
</gene>
<feature type="non-terminal residue" evidence="2">
    <location>
        <position position="1"/>
    </location>
</feature>
<feature type="non-terminal residue" evidence="2">
    <location>
        <position position="482"/>
    </location>
</feature>
<feature type="region of interest" description="Disordered" evidence="1">
    <location>
        <begin position="429"/>
        <end position="456"/>
    </location>
</feature>
<dbReference type="AlphaFoldDB" id="A0A813APY9"/>
<proteinExistence type="predicted"/>
<dbReference type="OrthoDB" id="436599at2759"/>
<accession>A0A813APY9</accession>
<sequence length="482" mass="54446">MASRERPPSPVDRPSDCVEIPHRLELHQDDDVAILVNHISGERVVLETRTDDNKVHYSPDQRHGFVVMNGKSVWARLFKWHAFECRRSREPFLVHRLSQSAGLVLQWLDEGIGRTWRKLTLPEQVEPVVTLEFDRPYRSSGCCIFWSLQSLLKSFLPPQTVTQSKISTWMRKSWRKVLQSHLGRGVVMDDHILTTDRQAAASSSVGQADAVVLDSDDVAVDPADAVVADHPPAAAALAERDALLLQVDITMLSTVAALQLLLHMCNKPPQECSEETVRQFSRSLMAFFHVGQKSTRSVDHSEYLSLVFEKEYNPSMGRSCGEPLFNVSGNLAFDRVDKSCNWKELSRQEKKSVSLHNNADILALLWSTQRKSNCQWICDQLCFQVAQVVEAGRFLVFHKSFVVLTQSESGSTIKPRRSLSDPAVLAHRARQGLKESGKKSKKKRKKGEAKSNPRAMDDKKDLVRYFYGCRRAMADTKVLAIA</sequence>